<dbReference type="PANTHER" id="PTHR20992">
    <property type="entry name" value="AT15442P-RELATED"/>
    <property type="match status" value="1"/>
</dbReference>
<accession>A0A5M6CD71</accession>
<feature type="transmembrane region" description="Helical" evidence="1">
    <location>
        <begin position="63"/>
        <end position="88"/>
    </location>
</feature>
<dbReference type="PANTHER" id="PTHR20992:SF9">
    <property type="entry name" value="AT15442P-RELATED"/>
    <property type="match status" value="1"/>
</dbReference>
<organism evidence="2 3">
    <name type="scientific">Taibaiella lutea</name>
    <dbReference type="NCBI Taxonomy" id="2608001"/>
    <lineage>
        <taxon>Bacteria</taxon>
        <taxon>Pseudomonadati</taxon>
        <taxon>Bacteroidota</taxon>
        <taxon>Chitinophagia</taxon>
        <taxon>Chitinophagales</taxon>
        <taxon>Chitinophagaceae</taxon>
        <taxon>Taibaiella</taxon>
    </lineage>
</organism>
<keyword evidence="1" id="KW-1133">Transmembrane helix</keyword>
<name>A0A5M6CD71_9BACT</name>
<dbReference type="AlphaFoldDB" id="A0A5M6CD71"/>
<comment type="caution">
    <text evidence="2">The sequence shown here is derived from an EMBL/GenBank/DDBJ whole genome shotgun (WGS) entry which is preliminary data.</text>
</comment>
<feature type="transmembrane region" description="Helical" evidence="1">
    <location>
        <begin position="232"/>
        <end position="250"/>
    </location>
</feature>
<dbReference type="NCBIfam" id="TIGR00341">
    <property type="entry name" value="TIGR00341 family protein"/>
    <property type="match status" value="1"/>
</dbReference>
<sequence length="442" mass="49166">MYKMRQSIFNIIKTRFDLSIDQAHEDSITSSLKKSVDFVGANLWTLIFAIFIASIGLNVNSTAVIIGAMLISPLMGPIMGVGLGLGIYDVDLVKKGLRNLLVATFIGIVTSTLYFIITPLHTAQSELLARTTPSIWDVFIAFFGGLAGMVGASRKEKGNVIPGVAIATALMPPLCTAGFGLATGNLAYFFGAIYLYSINSVFICYGTIIIVRFLKFERRHFTDKIYENKISRYIYIILIITILPSIYLGYRIVDKSIFENNAQKFVNSNFHLKKTQVVNQKNIYGGDTNKIELLLIGAEMPQSTIDSIVAKMPAHGLKHTLLDVKQGLDAKQEIDFAQIKASILEDVFKKDSSNRFNTVHEGLGDNLPDIGGELKALFPAMKSYTATRTIMHSLDSLQHKDSMTMVVIDTKRFLTLTEREKLNAWLKTRLQADSIRLIVEQE</sequence>
<dbReference type="Pfam" id="PF04087">
    <property type="entry name" value="DUF389"/>
    <property type="match status" value="1"/>
</dbReference>
<proteinExistence type="predicted"/>
<keyword evidence="3" id="KW-1185">Reference proteome</keyword>
<gene>
    <name evidence="2" type="ORF">F0919_11205</name>
</gene>
<dbReference type="InterPro" id="IPR005240">
    <property type="entry name" value="DUF389"/>
</dbReference>
<evidence type="ECO:0000313" key="2">
    <source>
        <dbReference type="EMBL" id="KAA5533114.1"/>
    </source>
</evidence>
<dbReference type="Proteomes" id="UP000323632">
    <property type="component" value="Unassembled WGS sequence"/>
</dbReference>
<keyword evidence="1" id="KW-0472">Membrane</keyword>
<feature type="transmembrane region" description="Helical" evidence="1">
    <location>
        <begin position="100"/>
        <end position="122"/>
    </location>
</feature>
<reference evidence="2 3" key="1">
    <citation type="submission" date="2019-09" db="EMBL/GenBank/DDBJ databases">
        <title>Genome sequence and assembly of Taibaiella sp.</title>
        <authorList>
            <person name="Chhetri G."/>
        </authorList>
    </citation>
    <scope>NUCLEOTIDE SEQUENCE [LARGE SCALE GENOMIC DNA]</scope>
    <source>
        <strain evidence="2 3">KVB11</strain>
    </source>
</reference>
<keyword evidence="1" id="KW-0812">Transmembrane</keyword>
<protein>
    <submittedName>
        <fullName evidence="2">TIGR00341 family protein</fullName>
    </submittedName>
</protein>
<dbReference type="EMBL" id="VWSH01000003">
    <property type="protein sequence ID" value="KAA5533114.1"/>
    <property type="molecule type" value="Genomic_DNA"/>
</dbReference>
<feature type="transmembrane region" description="Helical" evidence="1">
    <location>
        <begin position="38"/>
        <end position="57"/>
    </location>
</feature>
<evidence type="ECO:0000313" key="3">
    <source>
        <dbReference type="Proteomes" id="UP000323632"/>
    </source>
</evidence>
<feature type="transmembrane region" description="Helical" evidence="1">
    <location>
        <begin position="160"/>
        <end position="182"/>
    </location>
</feature>
<feature type="transmembrane region" description="Helical" evidence="1">
    <location>
        <begin position="188"/>
        <end position="211"/>
    </location>
</feature>
<evidence type="ECO:0000256" key="1">
    <source>
        <dbReference type="SAM" id="Phobius"/>
    </source>
</evidence>
<feature type="transmembrane region" description="Helical" evidence="1">
    <location>
        <begin position="134"/>
        <end position="153"/>
    </location>
</feature>